<dbReference type="Gene3D" id="1.20.1280.50">
    <property type="match status" value="1"/>
</dbReference>
<proteinExistence type="predicted"/>
<dbReference type="CDD" id="cd00200">
    <property type="entry name" value="WD40"/>
    <property type="match status" value="1"/>
</dbReference>
<keyword evidence="7" id="KW-1185">Reference proteome</keyword>
<dbReference type="SMART" id="SM00320">
    <property type="entry name" value="WD40"/>
    <property type="match status" value="7"/>
</dbReference>
<evidence type="ECO:0000313" key="6">
    <source>
        <dbReference type="EMBL" id="KZP08718.1"/>
    </source>
</evidence>
<dbReference type="PROSITE" id="PS00678">
    <property type="entry name" value="WD_REPEATS_1"/>
    <property type="match status" value="2"/>
</dbReference>
<evidence type="ECO:0000256" key="3">
    <source>
        <dbReference type="PROSITE-ProRule" id="PRU00221"/>
    </source>
</evidence>
<dbReference type="InterPro" id="IPR036047">
    <property type="entry name" value="F-box-like_dom_sf"/>
</dbReference>
<feature type="repeat" description="WD" evidence="3">
    <location>
        <begin position="435"/>
        <end position="474"/>
    </location>
</feature>
<dbReference type="Proteomes" id="UP000076532">
    <property type="component" value="Unassembled WGS sequence"/>
</dbReference>
<dbReference type="SUPFAM" id="SSF50978">
    <property type="entry name" value="WD40 repeat-like"/>
    <property type="match status" value="1"/>
</dbReference>
<dbReference type="InterPro" id="IPR015943">
    <property type="entry name" value="WD40/YVTN_repeat-like_dom_sf"/>
</dbReference>
<dbReference type="PRINTS" id="PR00320">
    <property type="entry name" value="GPROTEINBRPT"/>
</dbReference>
<sequence>MILSTKYEEYMEEMDFGGSDLKAREEMAYRLLSTLPRARLAGIQRRIAPLLQFDLVGSLPPELALQIFAHLPATALLTCARVCTRWRALADDPGLWKRLCAARGWYWRRAWPALNSLEWDSDGRLKPRGGLWGGGEDEGMGEEEGMLQEEEEEGDEEMHMEEVEDSGFASMGVDVETGSTAPWLSMAALFDPTPSTSPLGKRHSAPSILPSLSTTSTTYSLQSPLTPRSPLYLAYPPKANYKLLYQTHIRLAHRIRASSFRPSFLQARSIPSPTSPIFSPIPVPHANGHTNTIYCLQLYTYPTTGVQVLFTGSKDRTIREWDLGPMGRESAGVKRVLGGVHESSVLSVCVGDGPSQARGSASSAYVVSGGSDRRVVVWELSMDGEAERERLVGVLSDHEDSVLCVRFDSERLVTCSKDRTVRTYAFPSLEPQFVLGAHRAAVNAVSLSGNLIVSGSGDRSVRLWDARTGGLVRCFEEHHSRGIASIDFSPPLLVSGSSDKHLRVFDATTGQGWTTVPDVHAAGPAVCHACGATPGAAGDVDMAEACVHTDLVRSVALGEEFVVSGSYDLTIKVWERTTGRLVTDLVGGHTGRIFCIAFDGTKIVSCGEDQRICVWDFSHGIDTSFIRL</sequence>
<dbReference type="PANTHER" id="PTHR19848:SF8">
    <property type="entry name" value="F-BOX AND WD REPEAT DOMAIN CONTAINING 7"/>
    <property type="match status" value="1"/>
</dbReference>
<evidence type="ECO:0000256" key="4">
    <source>
        <dbReference type="SAM" id="MobiDB-lite"/>
    </source>
</evidence>
<dbReference type="InterPro" id="IPR001680">
    <property type="entry name" value="WD40_rpt"/>
</dbReference>
<dbReference type="PANTHER" id="PTHR19848">
    <property type="entry name" value="WD40 REPEAT PROTEIN"/>
    <property type="match status" value="1"/>
</dbReference>
<dbReference type="InterPro" id="IPR001810">
    <property type="entry name" value="F-box_dom"/>
</dbReference>
<organism evidence="6 7">
    <name type="scientific">Athelia psychrophila</name>
    <dbReference type="NCBI Taxonomy" id="1759441"/>
    <lineage>
        <taxon>Eukaryota</taxon>
        <taxon>Fungi</taxon>
        <taxon>Dikarya</taxon>
        <taxon>Basidiomycota</taxon>
        <taxon>Agaricomycotina</taxon>
        <taxon>Agaricomycetes</taxon>
        <taxon>Agaricomycetidae</taxon>
        <taxon>Atheliales</taxon>
        <taxon>Atheliaceae</taxon>
        <taxon>Athelia</taxon>
    </lineage>
</organism>
<evidence type="ECO:0000256" key="2">
    <source>
        <dbReference type="ARBA" id="ARBA00022737"/>
    </source>
</evidence>
<dbReference type="Pfam" id="PF12937">
    <property type="entry name" value="F-box-like"/>
    <property type="match status" value="1"/>
</dbReference>
<feature type="domain" description="F-box" evidence="5">
    <location>
        <begin position="53"/>
        <end position="99"/>
    </location>
</feature>
<accession>A0A165XN14</accession>
<dbReference type="PROSITE" id="PS50294">
    <property type="entry name" value="WD_REPEATS_REGION"/>
    <property type="match status" value="1"/>
</dbReference>
<feature type="compositionally biased region" description="Acidic residues" evidence="4">
    <location>
        <begin position="135"/>
        <end position="161"/>
    </location>
</feature>
<evidence type="ECO:0000259" key="5">
    <source>
        <dbReference type="PROSITE" id="PS50181"/>
    </source>
</evidence>
<dbReference type="STRING" id="436010.A0A165XN14"/>
<dbReference type="AlphaFoldDB" id="A0A165XN14"/>
<dbReference type="SUPFAM" id="SSF81383">
    <property type="entry name" value="F-box domain"/>
    <property type="match status" value="1"/>
</dbReference>
<dbReference type="OrthoDB" id="19711at2759"/>
<evidence type="ECO:0000256" key="1">
    <source>
        <dbReference type="ARBA" id="ARBA00022574"/>
    </source>
</evidence>
<dbReference type="EMBL" id="KV417715">
    <property type="protein sequence ID" value="KZP08718.1"/>
    <property type="molecule type" value="Genomic_DNA"/>
</dbReference>
<gene>
    <name evidence="6" type="ORF">FIBSPDRAFT_964528</name>
</gene>
<dbReference type="PROSITE" id="PS50082">
    <property type="entry name" value="WD_REPEATS_2"/>
    <property type="match status" value="5"/>
</dbReference>
<feature type="repeat" description="WD" evidence="3">
    <location>
        <begin position="545"/>
        <end position="584"/>
    </location>
</feature>
<keyword evidence="2" id="KW-0677">Repeat</keyword>
<dbReference type="Gene3D" id="2.130.10.10">
    <property type="entry name" value="YVTN repeat-like/Quinoprotein amine dehydrogenase"/>
    <property type="match status" value="2"/>
</dbReference>
<dbReference type="InterPro" id="IPR019775">
    <property type="entry name" value="WD40_repeat_CS"/>
</dbReference>
<dbReference type="PROSITE" id="PS50181">
    <property type="entry name" value="FBOX"/>
    <property type="match status" value="1"/>
</dbReference>
<feature type="repeat" description="WD" evidence="3">
    <location>
        <begin position="586"/>
        <end position="618"/>
    </location>
</feature>
<feature type="repeat" description="WD" evidence="3">
    <location>
        <begin position="286"/>
        <end position="323"/>
    </location>
</feature>
<feature type="repeat" description="WD" evidence="3">
    <location>
        <begin position="476"/>
        <end position="515"/>
    </location>
</feature>
<feature type="region of interest" description="Disordered" evidence="4">
    <location>
        <begin position="128"/>
        <end position="161"/>
    </location>
</feature>
<keyword evidence="1 3" id="KW-0853">WD repeat</keyword>
<name>A0A165XN14_9AGAM</name>
<protein>
    <submittedName>
        <fullName evidence="6">WD40 repeat-like protein</fullName>
    </submittedName>
</protein>
<dbReference type="SMART" id="SM00256">
    <property type="entry name" value="FBOX"/>
    <property type="match status" value="1"/>
</dbReference>
<dbReference type="Pfam" id="PF00400">
    <property type="entry name" value="WD40"/>
    <property type="match status" value="6"/>
</dbReference>
<evidence type="ECO:0000313" key="7">
    <source>
        <dbReference type="Proteomes" id="UP000076532"/>
    </source>
</evidence>
<dbReference type="InterPro" id="IPR020472">
    <property type="entry name" value="WD40_PAC1"/>
</dbReference>
<dbReference type="InterPro" id="IPR036322">
    <property type="entry name" value="WD40_repeat_dom_sf"/>
</dbReference>
<reference evidence="6 7" key="1">
    <citation type="journal article" date="2016" name="Mol. Biol. Evol.">
        <title>Comparative Genomics of Early-Diverging Mushroom-Forming Fungi Provides Insights into the Origins of Lignocellulose Decay Capabilities.</title>
        <authorList>
            <person name="Nagy L.G."/>
            <person name="Riley R."/>
            <person name="Tritt A."/>
            <person name="Adam C."/>
            <person name="Daum C."/>
            <person name="Floudas D."/>
            <person name="Sun H."/>
            <person name="Yadav J.S."/>
            <person name="Pangilinan J."/>
            <person name="Larsson K.H."/>
            <person name="Matsuura K."/>
            <person name="Barry K."/>
            <person name="Labutti K."/>
            <person name="Kuo R."/>
            <person name="Ohm R.A."/>
            <person name="Bhattacharya S.S."/>
            <person name="Shirouzu T."/>
            <person name="Yoshinaga Y."/>
            <person name="Martin F.M."/>
            <person name="Grigoriev I.V."/>
            <person name="Hibbett D.S."/>
        </authorList>
    </citation>
    <scope>NUCLEOTIDE SEQUENCE [LARGE SCALE GENOMIC DNA]</scope>
    <source>
        <strain evidence="6 7">CBS 109695</strain>
    </source>
</reference>